<reference evidence="1 2" key="1">
    <citation type="journal article" date="2024" name="Nat. Commun.">
        <title>Phylogenomics reveals the evolutionary origins of lichenization in chlorophyte algae.</title>
        <authorList>
            <person name="Puginier C."/>
            <person name="Libourel C."/>
            <person name="Otte J."/>
            <person name="Skaloud P."/>
            <person name="Haon M."/>
            <person name="Grisel S."/>
            <person name="Petersen M."/>
            <person name="Berrin J.G."/>
            <person name="Delaux P.M."/>
            <person name="Dal Grande F."/>
            <person name="Keller J."/>
        </authorList>
    </citation>
    <scope>NUCLEOTIDE SEQUENCE [LARGE SCALE GENOMIC DNA]</scope>
    <source>
        <strain evidence="1 2">SAG 2036</strain>
    </source>
</reference>
<dbReference type="Gene3D" id="1.20.58.760">
    <property type="entry name" value="Peptidase M41"/>
    <property type="match status" value="1"/>
</dbReference>
<dbReference type="GO" id="GO:0004222">
    <property type="term" value="F:metalloendopeptidase activity"/>
    <property type="evidence" value="ECO:0007669"/>
    <property type="project" value="InterPro"/>
</dbReference>
<organism evidence="1 2">
    <name type="scientific">Symbiochloris irregularis</name>
    <dbReference type="NCBI Taxonomy" id="706552"/>
    <lineage>
        <taxon>Eukaryota</taxon>
        <taxon>Viridiplantae</taxon>
        <taxon>Chlorophyta</taxon>
        <taxon>core chlorophytes</taxon>
        <taxon>Trebouxiophyceae</taxon>
        <taxon>Trebouxiales</taxon>
        <taxon>Trebouxiaceae</taxon>
        <taxon>Symbiochloris</taxon>
    </lineage>
</organism>
<evidence type="ECO:0000313" key="1">
    <source>
        <dbReference type="EMBL" id="KAK9793193.1"/>
    </source>
</evidence>
<evidence type="ECO:0000313" key="2">
    <source>
        <dbReference type="Proteomes" id="UP001465755"/>
    </source>
</evidence>
<gene>
    <name evidence="1" type="ORF">WJX73_000490</name>
</gene>
<dbReference type="GO" id="GO:0005524">
    <property type="term" value="F:ATP binding"/>
    <property type="evidence" value="ECO:0007669"/>
    <property type="project" value="InterPro"/>
</dbReference>
<dbReference type="EMBL" id="JALJOQ010000153">
    <property type="protein sequence ID" value="KAK9793193.1"/>
    <property type="molecule type" value="Genomic_DNA"/>
</dbReference>
<keyword evidence="2" id="KW-1185">Reference proteome</keyword>
<dbReference type="InterPro" id="IPR037219">
    <property type="entry name" value="Peptidase_M41-like"/>
</dbReference>
<dbReference type="GO" id="GO:0004176">
    <property type="term" value="F:ATP-dependent peptidase activity"/>
    <property type="evidence" value="ECO:0007669"/>
    <property type="project" value="InterPro"/>
</dbReference>
<dbReference type="GO" id="GO:0006508">
    <property type="term" value="P:proteolysis"/>
    <property type="evidence" value="ECO:0007669"/>
    <property type="project" value="InterPro"/>
</dbReference>
<dbReference type="PANTHER" id="PTHR33471:SF1">
    <property type="entry name" value="OS01G0382700 PROTEIN"/>
    <property type="match status" value="1"/>
</dbReference>
<name>A0AAW1NSV0_9CHLO</name>
<dbReference type="AlphaFoldDB" id="A0AAW1NSV0"/>
<protein>
    <submittedName>
        <fullName evidence="1">Uncharacterized protein</fullName>
    </submittedName>
</protein>
<dbReference type="Proteomes" id="UP001465755">
    <property type="component" value="Unassembled WGS sequence"/>
</dbReference>
<dbReference type="SUPFAM" id="SSF140990">
    <property type="entry name" value="FtsH protease domain-like"/>
    <property type="match status" value="1"/>
</dbReference>
<accession>A0AAW1NSV0</accession>
<dbReference type="PANTHER" id="PTHR33471">
    <property type="entry name" value="ATP-DEPENDENT ZINC METALLOPROTEASE-RELATED"/>
    <property type="match status" value="1"/>
</dbReference>
<sequence>MQIDKFLEAEGDAGEQQALDVIENLRQAGKLRAFGNVRQIPKRLYSLEELRLNNIDATKFLSPSDDKLARIRTYCQFGLLSGITALSAIAQLQVTDTIVILFIAITIAVTDQVANGGGFEALALDAIARLVESEYGPRVAAHEAAHFLIAYLTGLLPRRYTLSSLDAWRRYGAFNVQAGTQFCDSAFQREVQGGKMSSSSLDRYSCVALAGVAEEYVKYGLAEGGKNDVMQLDSLLRALQFTQAKADGQIRWAVLNITSILRRHKDVHAKLAAAMSASKPVSECIAVIESGLADSDDI</sequence>
<proteinExistence type="predicted"/>
<comment type="caution">
    <text evidence="1">The sequence shown here is derived from an EMBL/GenBank/DDBJ whole genome shotgun (WGS) entry which is preliminary data.</text>
</comment>